<dbReference type="Proteomes" id="UP000094236">
    <property type="component" value="Unassembled WGS sequence"/>
</dbReference>
<accession>A0A1E4TST3</accession>
<sequence length="211" mass="23353">MSFPPDYVLDLVKEISEILIQRNETLSISEAACGGLLSAYLVSIPGASKFFQGGTLVYSLKSRLKLSGWDNKDISNYTGPSEQVVLRLARNLRIELGSTYVLSETGFAGPSITIFDKDQEPSCNDESGEEIKDEQSPGKVGTVYLGISGPRGEVSCIRHTNNDNRAENMQLFAQAGLRFLLDHMKQNQEEEEEEETKKEESNGNGIKKQKI</sequence>
<dbReference type="AlphaFoldDB" id="A0A1E4TST3"/>
<reference evidence="4" key="1">
    <citation type="submission" date="2016-05" db="EMBL/GenBank/DDBJ databases">
        <title>Comparative genomics of biotechnologically important yeasts.</title>
        <authorList>
            <consortium name="DOE Joint Genome Institute"/>
            <person name="Riley R."/>
            <person name="Haridas S."/>
            <person name="Wolfe K.H."/>
            <person name="Lopes M.R."/>
            <person name="Hittinger C.T."/>
            <person name="Goker M."/>
            <person name="Salamov A."/>
            <person name="Wisecaver J."/>
            <person name="Long T.M."/>
            <person name="Aerts A.L."/>
            <person name="Barry K."/>
            <person name="Choi C."/>
            <person name="Clum A."/>
            <person name="Coughlan A.Y."/>
            <person name="Deshpande S."/>
            <person name="Douglass A.P."/>
            <person name="Hanson S.J."/>
            <person name="Klenk H.-P."/>
            <person name="Labutti K."/>
            <person name="Lapidus A."/>
            <person name="Lindquist E."/>
            <person name="Lipzen A."/>
            <person name="Meier-Kolthoff J.P."/>
            <person name="Ohm R.A."/>
            <person name="Otillar R.P."/>
            <person name="Pangilinan J."/>
            <person name="Peng Y."/>
            <person name="Rokas A."/>
            <person name="Rosa C.A."/>
            <person name="Scheuner C."/>
            <person name="Sibirny A.A."/>
            <person name="Slot J.C."/>
            <person name="Stielow J.B."/>
            <person name="Sun H."/>
            <person name="Kurtzman C.P."/>
            <person name="Blackwell M."/>
            <person name="Grigoriev I.V."/>
            <person name="Jeffries T.W."/>
        </authorList>
    </citation>
    <scope>NUCLEOTIDE SEQUENCE [LARGE SCALE GENOMIC DNA]</scope>
    <source>
        <strain evidence="4">NRRL Y-2460</strain>
    </source>
</reference>
<organism evidence="3 4">
    <name type="scientific">Pachysolen tannophilus NRRL Y-2460</name>
    <dbReference type="NCBI Taxonomy" id="669874"/>
    <lineage>
        <taxon>Eukaryota</taxon>
        <taxon>Fungi</taxon>
        <taxon>Dikarya</taxon>
        <taxon>Ascomycota</taxon>
        <taxon>Saccharomycotina</taxon>
        <taxon>Pichiomycetes</taxon>
        <taxon>Pachysolenaceae</taxon>
        <taxon>Pachysolen</taxon>
    </lineage>
</organism>
<dbReference type="EMBL" id="KV454015">
    <property type="protein sequence ID" value="ODV94797.1"/>
    <property type="molecule type" value="Genomic_DNA"/>
</dbReference>
<dbReference type="STRING" id="669874.A0A1E4TST3"/>
<evidence type="ECO:0000313" key="3">
    <source>
        <dbReference type="EMBL" id="ODV94797.1"/>
    </source>
</evidence>
<dbReference type="OrthoDB" id="2350783at2759"/>
<dbReference type="InterPro" id="IPR008136">
    <property type="entry name" value="CinA_C"/>
</dbReference>
<dbReference type="Gene3D" id="3.90.950.20">
    <property type="entry name" value="CinA-like"/>
    <property type="match status" value="1"/>
</dbReference>
<protein>
    <recommendedName>
        <fullName evidence="2">CinA C-terminal domain-containing protein</fullName>
    </recommendedName>
</protein>
<dbReference type="InterPro" id="IPR036653">
    <property type="entry name" value="CinA-like_C"/>
</dbReference>
<dbReference type="SUPFAM" id="SSF142433">
    <property type="entry name" value="CinA-like"/>
    <property type="match status" value="1"/>
</dbReference>
<dbReference type="Pfam" id="PF02464">
    <property type="entry name" value="CinA"/>
    <property type="match status" value="1"/>
</dbReference>
<name>A0A1E4TST3_PACTA</name>
<feature type="region of interest" description="Disordered" evidence="1">
    <location>
        <begin position="118"/>
        <end position="140"/>
    </location>
</feature>
<feature type="domain" description="CinA C-terminal" evidence="2">
    <location>
        <begin position="11"/>
        <end position="111"/>
    </location>
</feature>
<gene>
    <name evidence="3" type="ORF">PACTADRAFT_50658</name>
</gene>
<keyword evidence="4" id="KW-1185">Reference proteome</keyword>
<evidence type="ECO:0000259" key="2">
    <source>
        <dbReference type="Pfam" id="PF02464"/>
    </source>
</evidence>
<evidence type="ECO:0000256" key="1">
    <source>
        <dbReference type="SAM" id="MobiDB-lite"/>
    </source>
</evidence>
<feature type="region of interest" description="Disordered" evidence="1">
    <location>
        <begin position="182"/>
        <end position="211"/>
    </location>
</feature>
<evidence type="ECO:0000313" key="4">
    <source>
        <dbReference type="Proteomes" id="UP000094236"/>
    </source>
</evidence>
<proteinExistence type="predicted"/>